<proteinExistence type="predicted"/>
<accession>A0AB34KZG1</accession>
<evidence type="ECO:0000313" key="25">
    <source>
        <dbReference type="Proteomes" id="UP000803884"/>
    </source>
</evidence>
<evidence type="ECO:0000256" key="2">
    <source>
        <dbReference type="ARBA" id="ARBA00004127"/>
    </source>
</evidence>
<dbReference type="InterPro" id="IPR021319">
    <property type="entry name" value="DUF2921"/>
</dbReference>
<evidence type="ECO:0000256" key="5">
    <source>
        <dbReference type="ARBA" id="ARBA00022679"/>
    </source>
</evidence>
<dbReference type="AlphaFoldDB" id="A0AB34KZG1"/>
<dbReference type="InterPro" id="IPR013083">
    <property type="entry name" value="Znf_RING/FYVE/PHD"/>
</dbReference>
<evidence type="ECO:0000256" key="19">
    <source>
        <dbReference type="PROSITE-ProRule" id="PRU00175"/>
    </source>
</evidence>
<evidence type="ECO:0000256" key="3">
    <source>
        <dbReference type="ARBA" id="ARBA00004906"/>
    </source>
</evidence>
<evidence type="ECO:0000256" key="6">
    <source>
        <dbReference type="ARBA" id="ARBA00022692"/>
    </source>
</evidence>
<evidence type="ECO:0000256" key="21">
    <source>
        <dbReference type="SAM" id="Phobius"/>
    </source>
</evidence>
<feature type="transmembrane region" description="Helical" evidence="21">
    <location>
        <begin position="419"/>
        <end position="441"/>
    </location>
</feature>
<feature type="transmembrane region" description="Helical" evidence="21">
    <location>
        <begin position="453"/>
        <end position="475"/>
    </location>
</feature>
<dbReference type="GO" id="GO:0008270">
    <property type="term" value="F:zinc ion binding"/>
    <property type="evidence" value="ECO:0007669"/>
    <property type="project" value="UniProtKB-KW"/>
</dbReference>
<dbReference type="PANTHER" id="PTHR22763:SF162">
    <property type="entry name" value="TRANSMEMBRANE E3 UBIQUITIN-PROTEIN LIGASE 1"/>
    <property type="match status" value="1"/>
</dbReference>
<dbReference type="InterPro" id="IPR050731">
    <property type="entry name" value="HRD1_E3_ubiq-ligases"/>
</dbReference>
<protein>
    <recommendedName>
        <fullName evidence="16">DSC E3 ubiquitin ligase complex subunit A</fullName>
        <ecNumber evidence="4">2.3.2.27</ecNumber>
    </recommendedName>
    <alternativeName>
        <fullName evidence="17">Defective for SREBP cleavage protein A</fullName>
    </alternativeName>
    <alternativeName>
        <fullName evidence="18">RING-type E3 ubiquitin transferase dscA</fullName>
    </alternativeName>
</protein>
<dbReference type="GO" id="GO:0044695">
    <property type="term" value="C:Dsc E3 ubiquitin ligase complex"/>
    <property type="evidence" value="ECO:0007669"/>
    <property type="project" value="TreeGrafter"/>
</dbReference>
<sequence>MADRRGALFPLLILTWIILSPTPQNVRHDPATRTTPKDAIAEEQHSLEVLNNSSYIDTRFDEADNYPDLNLTGFEPERGYAWNAWPRLKSHVIDQSDWTQRALRGEDVEPRPYPLFSNVTGYVHGRWARSSLEAGFEPPHLNLTQYAREDPFGGPKRERHFGRNFTGNEGDVKIQFNEKGPASGMLDLHGVANITEMNIELKLGDDANGNEHEMLLRGVYFQDVGHAVLTTTSPKFAGIFALPHFTPTDYTFNLSQTVLNESISRVIEHQIDRDIIAHNPWSTTVEGAVDDSMGAPRCELVVWLQQLEPKFSGTPYSSSFLTFLERELRFPTGSVLPEVPEMRFEMTAFSPDCGYVLQSQGPPAFSPKVANHLSGPKAQVLAGQGRNHLLVYMVALGLQLALIKKQMAESSTPSTRSRISFYTIFGMAIGDGFATLATATLGAVTDGLSMDLMAVAFMGFTGMLFFGMQFLMQIWNVQAPELRQRERVEVEEELRRRDRVLAEIRESRERRQAAAAQAAADAAANSAEGNDSAPRTESDAATQPSQPASNTPQTQQQPNTQEGTLPLPATAPQSNAADAPLFYMPSDQAGLQTIQPLQPLTEEQHAALVEAITNSRVPSFGYHYARFFLMLFGVVFISINALGWPSIIQRGFFTLIAFMYLSFWMPQIVRNVKRNCRRALEWDFVLGQSALRLIPLAYFFAYPHNILFASADYPSLALLTIWIWLQVVVLASQDLLGPRWFVSEKWVPPAYDYHPVLRYDEEGATLPLGASTATSVHSPPSSRRASVSGPDGPARRGSLQHKEAKDRGKRTFDCAICMQDLEVPVVEAGEGADAAASAAAGFVLARRLYMVTPCRHIFHTSCLEGWMKYRLQCPNCREGLPPL</sequence>
<feature type="chain" id="PRO_5044324104" description="DSC E3 ubiquitin ligase complex subunit A" evidence="22">
    <location>
        <begin position="29"/>
        <end position="883"/>
    </location>
</feature>
<feature type="compositionally biased region" description="Polar residues" evidence="20">
    <location>
        <begin position="771"/>
        <end position="785"/>
    </location>
</feature>
<dbReference type="PANTHER" id="PTHR22763">
    <property type="entry name" value="RING ZINC FINGER PROTEIN"/>
    <property type="match status" value="1"/>
</dbReference>
<organism evidence="24 25">
    <name type="scientific">Cladosporium halotolerans</name>
    <dbReference type="NCBI Taxonomy" id="1052096"/>
    <lineage>
        <taxon>Eukaryota</taxon>
        <taxon>Fungi</taxon>
        <taxon>Dikarya</taxon>
        <taxon>Ascomycota</taxon>
        <taxon>Pezizomycotina</taxon>
        <taxon>Dothideomycetes</taxon>
        <taxon>Dothideomycetidae</taxon>
        <taxon>Cladosporiales</taxon>
        <taxon>Cladosporiaceae</taxon>
        <taxon>Cladosporium</taxon>
    </lineage>
</organism>
<dbReference type="EMBL" id="JAAQHG020000003">
    <property type="protein sequence ID" value="KAL1590188.1"/>
    <property type="molecule type" value="Genomic_DNA"/>
</dbReference>
<evidence type="ECO:0000256" key="11">
    <source>
        <dbReference type="ARBA" id="ARBA00022833"/>
    </source>
</evidence>
<dbReference type="SUPFAM" id="SSF57850">
    <property type="entry name" value="RING/U-box"/>
    <property type="match status" value="1"/>
</dbReference>
<dbReference type="RefSeq" id="XP_069233293.1">
    <property type="nucleotide sequence ID" value="XM_069369742.1"/>
</dbReference>
<keyword evidence="6 21" id="KW-0812">Transmembrane</keyword>
<comment type="caution">
    <text evidence="24">The sequence shown here is derived from an EMBL/GenBank/DDBJ whole genome shotgun (WGS) entry which is preliminary data.</text>
</comment>
<name>A0AB34KZG1_9PEZI</name>
<evidence type="ECO:0000256" key="12">
    <source>
        <dbReference type="ARBA" id="ARBA00022989"/>
    </source>
</evidence>
<dbReference type="Proteomes" id="UP000803884">
    <property type="component" value="Unassembled WGS sequence"/>
</dbReference>
<evidence type="ECO:0000256" key="13">
    <source>
        <dbReference type="ARBA" id="ARBA00023136"/>
    </source>
</evidence>
<keyword evidence="25" id="KW-1185">Reference proteome</keyword>
<keyword evidence="12 21" id="KW-1133">Transmembrane helix</keyword>
<evidence type="ECO:0000256" key="9">
    <source>
        <dbReference type="ARBA" id="ARBA00022771"/>
    </source>
</evidence>
<evidence type="ECO:0000256" key="15">
    <source>
        <dbReference type="ARBA" id="ARBA00063126"/>
    </source>
</evidence>
<feature type="transmembrane region" description="Helical" evidence="21">
    <location>
        <begin position="624"/>
        <end position="641"/>
    </location>
</feature>
<feature type="transmembrane region" description="Helical" evidence="21">
    <location>
        <begin position="713"/>
        <end position="731"/>
    </location>
</feature>
<feature type="compositionally biased region" description="Low complexity" evidence="20">
    <location>
        <begin position="542"/>
        <end position="561"/>
    </location>
</feature>
<comment type="subunit">
    <text evidence="15">Component of the DSC E3 ubiquitin ligase complex composed of dscA, dscB, dscC and dscD.</text>
</comment>
<keyword evidence="7" id="KW-0479">Metal-binding</keyword>
<comment type="function">
    <text evidence="14">Catalytic component of the DSC E3 ubiquitin ligase complex which is required for the srbA transcriptional activator proteolytic cleavage to release the soluble transcription factor from the membrane in low oxygen or sterol conditions. Required for growth during hypoxia and triazole drug susceptibility, as well as for virulence in a murine model of invasive pulmonary aspergillosis (IPA).</text>
</comment>
<keyword evidence="10" id="KW-0833">Ubl conjugation pathway</keyword>
<dbReference type="EC" id="2.3.2.27" evidence="4"/>
<keyword evidence="5" id="KW-0808">Transferase</keyword>
<evidence type="ECO:0000313" key="24">
    <source>
        <dbReference type="EMBL" id="KAL1590188.1"/>
    </source>
</evidence>
<feature type="compositionally biased region" description="Low complexity" evidence="20">
    <location>
        <begin position="513"/>
        <end position="533"/>
    </location>
</feature>
<evidence type="ECO:0000259" key="23">
    <source>
        <dbReference type="PROSITE" id="PS50089"/>
    </source>
</evidence>
<evidence type="ECO:0000256" key="20">
    <source>
        <dbReference type="SAM" id="MobiDB-lite"/>
    </source>
</evidence>
<feature type="transmembrane region" description="Helical" evidence="21">
    <location>
        <begin position="647"/>
        <end position="664"/>
    </location>
</feature>
<evidence type="ECO:0000256" key="17">
    <source>
        <dbReference type="ARBA" id="ARBA00077885"/>
    </source>
</evidence>
<gene>
    <name evidence="24" type="ORF">WHR41_01136</name>
</gene>
<reference evidence="24 25" key="1">
    <citation type="journal article" date="2020" name="Microbiol. Resour. Announc.">
        <title>Draft Genome Sequence of a Cladosporium Species Isolated from the Mesophotic Ascidian Didemnum maculosum.</title>
        <authorList>
            <person name="Gioti A."/>
            <person name="Siaperas R."/>
            <person name="Nikolaivits E."/>
            <person name="Le Goff G."/>
            <person name="Ouazzani J."/>
            <person name="Kotoulas G."/>
            <person name="Topakas E."/>
        </authorList>
    </citation>
    <scope>NUCLEOTIDE SEQUENCE [LARGE SCALE GENOMIC DNA]</scope>
    <source>
        <strain evidence="24 25">TM138-S3</strain>
    </source>
</reference>
<dbReference type="SMART" id="SM00184">
    <property type="entry name" value="RING"/>
    <property type="match status" value="1"/>
</dbReference>
<feature type="region of interest" description="Disordered" evidence="20">
    <location>
        <begin position="512"/>
        <end position="571"/>
    </location>
</feature>
<comment type="pathway">
    <text evidence="3">Protein modification; protein ubiquitination.</text>
</comment>
<dbReference type="GeneID" id="96002580"/>
<feature type="signal peptide" evidence="22">
    <location>
        <begin position="1"/>
        <end position="28"/>
    </location>
</feature>
<dbReference type="InterPro" id="IPR024766">
    <property type="entry name" value="Znf_RING_H2"/>
</dbReference>
<keyword evidence="9 19" id="KW-0863">Zinc-finger</keyword>
<keyword evidence="13 21" id="KW-0472">Membrane</keyword>
<dbReference type="InterPro" id="IPR001841">
    <property type="entry name" value="Znf_RING"/>
</dbReference>
<dbReference type="Gene3D" id="3.30.40.10">
    <property type="entry name" value="Zinc/RING finger domain, C3HC4 (zinc finger)"/>
    <property type="match status" value="1"/>
</dbReference>
<dbReference type="PROSITE" id="PS50089">
    <property type="entry name" value="ZF_RING_2"/>
    <property type="match status" value="1"/>
</dbReference>
<evidence type="ECO:0000256" key="10">
    <source>
        <dbReference type="ARBA" id="ARBA00022786"/>
    </source>
</evidence>
<evidence type="ECO:0000256" key="16">
    <source>
        <dbReference type="ARBA" id="ARBA00071072"/>
    </source>
</evidence>
<evidence type="ECO:0000256" key="18">
    <source>
        <dbReference type="ARBA" id="ARBA00082128"/>
    </source>
</evidence>
<keyword evidence="8 22" id="KW-0732">Signal</keyword>
<dbReference type="FunFam" id="3.30.40.10:FF:000626">
    <property type="entry name" value="Transmembrane ubiquitin ligase 1"/>
    <property type="match status" value="1"/>
</dbReference>
<dbReference type="GO" id="GO:0043161">
    <property type="term" value="P:proteasome-mediated ubiquitin-dependent protein catabolic process"/>
    <property type="evidence" value="ECO:0007669"/>
    <property type="project" value="TreeGrafter"/>
</dbReference>
<evidence type="ECO:0000256" key="22">
    <source>
        <dbReference type="SAM" id="SignalP"/>
    </source>
</evidence>
<evidence type="ECO:0000256" key="7">
    <source>
        <dbReference type="ARBA" id="ARBA00022723"/>
    </source>
</evidence>
<dbReference type="Pfam" id="PF11145">
    <property type="entry name" value="DUF2921"/>
    <property type="match status" value="2"/>
</dbReference>
<comment type="subcellular location">
    <subcellularLocation>
        <location evidence="2">Endomembrane system</location>
        <topology evidence="2">Multi-pass membrane protein</topology>
    </subcellularLocation>
</comment>
<dbReference type="Pfam" id="PF12678">
    <property type="entry name" value="zf-rbx1"/>
    <property type="match status" value="1"/>
</dbReference>
<evidence type="ECO:0000256" key="1">
    <source>
        <dbReference type="ARBA" id="ARBA00000900"/>
    </source>
</evidence>
<dbReference type="GO" id="GO:0061630">
    <property type="term" value="F:ubiquitin protein ligase activity"/>
    <property type="evidence" value="ECO:0007669"/>
    <property type="project" value="UniProtKB-EC"/>
</dbReference>
<evidence type="ECO:0000256" key="8">
    <source>
        <dbReference type="ARBA" id="ARBA00022729"/>
    </source>
</evidence>
<feature type="region of interest" description="Disordered" evidence="20">
    <location>
        <begin position="770"/>
        <end position="806"/>
    </location>
</feature>
<comment type="catalytic activity">
    <reaction evidence="1">
        <text>S-ubiquitinyl-[E2 ubiquitin-conjugating enzyme]-L-cysteine + [acceptor protein]-L-lysine = [E2 ubiquitin-conjugating enzyme]-L-cysteine + N(6)-ubiquitinyl-[acceptor protein]-L-lysine.</text>
        <dbReference type="EC" id="2.3.2.27"/>
    </reaction>
</comment>
<dbReference type="GO" id="GO:0012505">
    <property type="term" value="C:endomembrane system"/>
    <property type="evidence" value="ECO:0007669"/>
    <property type="project" value="UniProtKB-SubCell"/>
</dbReference>
<feature type="transmembrane region" description="Helical" evidence="21">
    <location>
        <begin position="389"/>
        <end position="407"/>
    </location>
</feature>
<feature type="domain" description="RING-type" evidence="23">
    <location>
        <begin position="814"/>
        <end position="877"/>
    </location>
</feature>
<evidence type="ECO:0000256" key="14">
    <source>
        <dbReference type="ARBA" id="ARBA00056116"/>
    </source>
</evidence>
<evidence type="ECO:0000256" key="4">
    <source>
        <dbReference type="ARBA" id="ARBA00012483"/>
    </source>
</evidence>
<keyword evidence="11" id="KW-0862">Zinc</keyword>